<dbReference type="Pfam" id="PF17384">
    <property type="entry name" value="DUF150_C"/>
    <property type="match status" value="1"/>
</dbReference>
<reference evidence="7 9" key="2">
    <citation type="submission" date="2018-12" db="EMBL/GenBank/DDBJ databases">
        <authorList>
            <consortium name="Pathogen Informatics"/>
        </authorList>
    </citation>
    <scope>NUCLEOTIDE SEQUENCE [LARGE SCALE GENOMIC DNA]</scope>
    <source>
        <strain evidence="7 9">NCTC11976</strain>
    </source>
</reference>
<dbReference type="InterPro" id="IPR036847">
    <property type="entry name" value="RimP_C_sf"/>
</dbReference>
<protein>
    <recommendedName>
        <fullName evidence="3">Ribosome maturation factor RimP</fullName>
    </recommendedName>
</protein>
<dbReference type="Gene3D" id="3.30.300.70">
    <property type="entry name" value="RimP-like superfamily, N-terminal"/>
    <property type="match status" value="1"/>
</dbReference>
<dbReference type="Gene3D" id="2.30.30.180">
    <property type="entry name" value="Ribosome maturation factor RimP, C-terminal domain"/>
    <property type="match status" value="1"/>
</dbReference>
<dbReference type="EMBL" id="LR134173">
    <property type="protein sequence ID" value="VEB33349.1"/>
    <property type="molecule type" value="Genomic_DNA"/>
</dbReference>
<dbReference type="FunFam" id="3.30.300.70:FF:000001">
    <property type="entry name" value="Ribosome maturation factor RimP"/>
    <property type="match status" value="1"/>
</dbReference>
<keyword evidence="1 3" id="KW-0963">Cytoplasm</keyword>
<evidence type="ECO:0000313" key="9">
    <source>
        <dbReference type="Proteomes" id="UP000277577"/>
    </source>
</evidence>
<dbReference type="NCBIfam" id="NF000927">
    <property type="entry name" value="PRK00092.1-1"/>
    <property type="match status" value="1"/>
</dbReference>
<dbReference type="InterPro" id="IPR028998">
    <property type="entry name" value="RimP_C"/>
</dbReference>
<feature type="domain" description="Ribosome maturation factor RimP N-terminal" evidence="4">
    <location>
        <begin position="18"/>
        <end position="89"/>
    </location>
</feature>
<dbReference type="AlphaFoldDB" id="A0A0W0SCF8"/>
<dbReference type="EMBL" id="LNXW01000013">
    <property type="protein sequence ID" value="KTC81215.1"/>
    <property type="molecule type" value="Genomic_DNA"/>
</dbReference>
<name>A0A0W0SCF8_9GAMM</name>
<dbReference type="InterPro" id="IPR035956">
    <property type="entry name" value="RimP_N_sf"/>
</dbReference>
<dbReference type="PANTHER" id="PTHR33867:SF1">
    <property type="entry name" value="RIBOSOME MATURATION FACTOR RIMP"/>
    <property type="match status" value="1"/>
</dbReference>
<comment type="subcellular location">
    <subcellularLocation>
        <location evidence="3">Cytoplasm</location>
    </subcellularLocation>
</comment>
<gene>
    <name evidence="3 6" type="primary">rimP</name>
    <name evidence="6" type="ORF">Lche_3235</name>
    <name evidence="7" type="ORF">NCTC11976_00320</name>
</gene>
<organism evidence="6 8">
    <name type="scientific">Legionella cherrii</name>
    <dbReference type="NCBI Taxonomy" id="28084"/>
    <lineage>
        <taxon>Bacteria</taxon>
        <taxon>Pseudomonadati</taxon>
        <taxon>Pseudomonadota</taxon>
        <taxon>Gammaproteobacteria</taxon>
        <taxon>Legionellales</taxon>
        <taxon>Legionellaceae</taxon>
        <taxon>Legionella</taxon>
    </lineage>
</organism>
<dbReference type="SUPFAM" id="SSF74942">
    <property type="entry name" value="YhbC-like, C-terminal domain"/>
    <property type="match status" value="1"/>
</dbReference>
<dbReference type="PANTHER" id="PTHR33867">
    <property type="entry name" value="RIBOSOME MATURATION FACTOR RIMP"/>
    <property type="match status" value="1"/>
</dbReference>
<keyword evidence="9" id="KW-1185">Reference proteome</keyword>
<sequence length="156" mass="17659">MYPFWFVNTMIQDELEHILEPAINDMGYELWGCEYLSQGRHSLLRIYIDKADGIGIDDCEAVSHQVSALLDVEDPIPGNYSLEVSSPGIPRPLFKSWQYQRYIGNEIQVKTFKPVDGKRKFTGTIVSVSESSLVLNVNSEDQELLFSNIVKASLTV</sequence>
<dbReference type="Proteomes" id="UP000277577">
    <property type="component" value="Chromosome"/>
</dbReference>
<dbReference type="GO" id="GO:0006412">
    <property type="term" value="P:translation"/>
    <property type="evidence" value="ECO:0007669"/>
    <property type="project" value="TreeGrafter"/>
</dbReference>
<evidence type="ECO:0000313" key="8">
    <source>
        <dbReference type="Proteomes" id="UP000054921"/>
    </source>
</evidence>
<evidence type="ECO:0000256" key="3">
    <source>
        <dbReference type="HAMAP-Rule" id="MF_01077"/>
    </source>
</evidence>
<dbReference type="SUPFAM" id="SSF75420">
    <property type="entry name" value="YhbC-like, N-terminal domain"/>
    <property type="match status" value="1"/>
</dbReference>
<dbReference type="HAMAP" id="MF_01077">
    <property type="entry name" value="RimP"/>
    <property type="match status" value="1"/>
</dbReference>
<evidence type="ECO:0000256" key="1">
    <source>
        <dbReference type="ARBA" id="ARBA00022490"/>
    </source>
</evidence>
<feature type="domain" description="Ribosome maturation factor RimP C-terminal" evidence="5">
    <location>
        <begin position="93"/>
        <end position="155"/>
    </location>
</feature>
<comment type="similarity">
    <text evidence="3">Belongs to the RimP family.</text>
</comment>
<dbReference type="STRING" id="28084.Lche_3235"/>
<evidence type="ECO:0000313" key="7">
    <source>
        <dbReference type="EMBL" id="VEB33349.1"/>
    </source>
</evidence>
<evidence type="ECO:0000259" key="4">
    <source>
        <dbReference type="Pfam" id="PF02576"/>
    </source>
</evidence>
<dbReference type="InterPro" id="IPR028989">
    <property type="entry name" value="RimP_N"/>
</dbReference>
<keyword evidence="2 3" id="KW-0690">Ribosome biogenesis</keyword>
<accession>A0A0W0SCF8</accession>
<dbReference type="PATRIC" id="fig|28084.5.peg.3512"/>
<dbReference type="CDD" id="cd01734">
    <property type="entry name" value="YlxS_C"/>
    <property type="match status" value="1"/>
</dbReference>
<dbReference type="GO" id="GO:0005829">
    <property type="term" value="C:cytosol"/>
    <property type="evidence" value="ECO:0007669"/>
    <property type="project" value="TreeGrafter"/>
</dbReference>
<dbReference type="Pfam" id="PF02576">
    <property type="entry name" value="RimP_N"/>
    <property type="match status" value="1"/>
</dbReference>
<dbReference type="Proteomes" id="UP000054921">
    <property type="component" value="Unassembled WGS sequence"/>
</dbReference>
<reference evidence="6 8" key="1">
    <citation type="submission" date="2015-11" db="EMBL/GenBank/DDBJ databases">
        <title>Genomic analysis of 38 Legionella species identifies large and diverse effector repertoires.</title>
        <authorList>
            <person name="Burstein D."/>
            <person name="Amaro F."/>
            <person name="Zusman T."/>
            <person name="Lifshitz Z."/>
            <person name="Cohen O."/>
            <person name="Gilbert J.A."/>
            <person name="Pupko T."/>
            <person name="Shuman H.A."/>
            <person name="Segal G."/>
        </authorList>
    </citation>
    <scope>NUCLEOTIDE SEQUENCE [LARGE SCALE GENOMIC DNA]</scope>
    <source>
        <strain evidence="6 8">ORW</strain>
    </source>
</reference>
<proteinExistence type="inferred from homology"/>
<dbReference type="GO" id="GO:0000028">
    <property type="term" value="P:ribosomal small subunit assembly"/>
    <property type="evidence" value="ECO:0007669"/>
    <property type="project" value="TreeGrafter"/>
</dbReference>
<comment type="function">
    <text evidence="3">Required for maturation of 30S ribosomal subunits.</text>
</comment>
<evidence type="ECO:0000313" key="6">
    <source>
        <dbReference type="EMBL" id="KTC81215.1"/>
    </source>
</evidence>
<evidence type="ECO:0000259" key="5">
    <source>
        <dbReference type="Pfam" id="PF17384"/>
    </source>
</evidence>
<dbReference type="InterPro" id="IPR003728">
    <property type="entry name" value="Ribosome_maturation_RimP"/>
</dbReference>
<evidence type="ECO:0000256" key="2">
    <source>
        <dbReference type="ARBA" id="ARBA00022517"/>
    </source>
</evidence>